<dbReference type="InterPro" id="IPR007492">
    <property type="entry name" value="LytTR_DNA-bd_dom"/>
</dbReference>
<dbReference type="Gene3D" id="2.40.50.1020">
    <property type="entry name" value="LytTr DNA-binding domain"/>
    <property type="match status" value="1"/>
</dbReference>
<dbReference type="SMART" id="SM00448">
    <property type="entry name" value="REC"/>
    <property type="match status" value="1"/>
</dbReference>
<accession>A0A927ARK7</accession>
<dbReference type="SMART" id="SM00850">
    <property type="entry name" value="LytTR"/>
    <property type="match status" value="1"/>
</dbReference>
<dbReference type="InterPro" id="IPR001789">
    <property type="entry name" value="Sig_transdc_resp-reg_receiver"/>
</dbReference>
<evidence type="ECO:0000259" key="3">
    <source>
        <dbReference type="PROSITE" id="PS50930"/>
    </source>
</evidence>
<comment type="caution">
    <text evidence="4">The sequence shown here is derived from an EMBL/GenBank/DDBJ whole genome shotgun (WGS) entry which is preliminary data.</text>
</comment>
<dbReference type="SUPFAM" id="SSF52172">
    <property type="entry name" value="CheY-like"/>
    <property type="match status" value="1"/>
</dbReference>
<dbReference type="PANTHER" id="PTHR37299:SF1">
    <property type="entry name" value="STAGE 0 SPORULATION PROTEIN A HOMOLOG"/>
    <property type="match status" value="1"/>
</dbReference>
<dbReference type="EMBL" id="JACWZY010000002">
    <property type="protein sequence ID" value="MBD2699915.1"/>
    <property type="molecule type" value="Genomic_DNA"/>
</dbReference>
<keyword evidence="5" id="KW-1185">Reference proteome</keyword>
<proteinExistence type="predicted"/>
<dbReference type="PROSITE" id="PS50110">
    <property type="entry name" value="RESPONSE_REGULATORY"/>
    <property type="match status" value="1"/>
</dbReference>
<keyword evidence="1" id="KW-0597">Phosphoprotein</keyword>
<dbReference type="PANTHER" id="PTHR37299">
    <property type="entry name" value="TRANSCRIPTIONAL REGULATOR-RELATED"/>
    <property type="match status" value="1"/>
</dbReference>
<evidence type="ECO:0000259" key="2">
    <source>
        <dbReference type="PROSITE" id="PS50110"/>
    </source>
</evidence>
<protein>
    <submittedName>
        <fullName evidence="4">Response regulator transcription factor</fullName>
    </submittedName>
</protein>
<dbReference type="Pfam" id="PF04397">
    <property type="entry name" value="LytTR"/>
    <property type="match status" value="1"/>
</dbReference>
<dbReference type="InterPro" id="IPR011006">
    <property type="entry name" value="CheY-like_superfamily"/>
</dbReference>
<dbReference type="Gene3D" id="3.40.50.2300">
    <property type="match status" value="1"/>
</dbReference>
<dbReference type="Pfam" id="PF00072">
    <property type="entry name" value="Response_reg"/>
    <property type="match status" value="1"/>
</dbReference>
<dbReference type="GO" id="GO:0000156">
    <property type="term" value="F:phosphorelay response regulator activity"/>
    <property type="evidence" value="ECO:0007669"/>
    <property type="project" value="InterPro"/>
</dbReference>
<dbReference type="RefSeq" id="WP_190885749.1">
    <property type="nucleotide sequence ID" value="NZ_JACWZY010000002.1"/>
</dbReference>
<sequence>MSLRVVLIDDEPNSVETLRLMLGYLPNIDVVAVCTSATDGIDAILQHQPDTIFLDVEMPFLNGFDLLAALPNVTFSVIFTTAYNHYAIQAIQFSALDYLLKPIGLEELKRAVEKARVRQTQQQQAQQYQIFFDNLKNQHPARSKIALPTFEGLLFVDVATIIRCESDRNYTQFFLTDHTSVLVSKNLGEFEELLANYNFFRVHNSHLINLAHVRRYLRFEGGQIELTDGTIIDVSRRRKDELLARLVG</sequence>
<dbReference type="AlphaFoldDB" id="A0A927ARK7"/>
<organism evidence="4 5">
    <name type="scientific">Spirosoma profusum</name>
    <dbReference type="NCBI Taxonomy" id="2771354"/>
    <lineage>
        <taxon>Bacteria</taxon>
        <taxon>Pseudomonadati</taxon>
        <taxon>Bacteroidota</taxon>
        <taxon>Cytophagia</taxon>
        <taxon>Cytophagales</taxon>
        <taxon>Cytophagaceae</taxon>
        <taxon>Spirosoma</taxon>
    </lineage>
</organism>
<evidence type="ECO:0000313" key="5">
    <source>
        <dbReference type="Proteomes" id="UP000598820"/>
    </source>
</evidence>
<dbReference type="InterPro" id="IPR046947">
    <property type="entry name" value="LytR-like"/>
</dbReference>
<evidence type="ECO:0000313" key="4">
    <source>
        <dbReference type="EMBL" id="MBD2699915.1"/>
    </source>
</evidence>
<feature type="modified residue" description="4-aspartylphosphate" evidence="1">
    <location>
        <position position="55"/>
    </location>
</feature>
<reference evidence="4" key="1">
    <citation type="submission" date="2020-09" db="EMBL/GenBank/DDBJ databases">
        <authorList>
            <person name="Kim M.K."/>
        </authorList>
    </citation>
    <scope>NUCLEOTIDE SEQUENCE</scope>
    <source>
        <strain evidence="4">BT702</strain>
    </source>
</reference>
<gene>
    <name evidence="4" type="ORF">IC229_04670</name>
</gene>
<name>A0A927ARK7_9BACT</name>
<dbReference type="PROSITE" id="PS50930">
    <property type="entry name" value="HTH_LYTTR"/>
    <property type="match status" value="1"/>
</dbReference>
<evidence type="ECO:0000256" key="1">
    <source>
        <dbReference type="PROSITE-ProRule" id="PRU00169"/>
    </source>
</evidence>
<feature type="domain" description="Response regulatory" evidence="2">
    <location>
        <begin position="4"/>
        <end position="116"/>
    </location>
</feature>
<dbReference type="GO" id="GO:0003677">
    <property type="term" value="F:DNA binding"/>
    <property type="evidence" value="ECO:0007669"/>
    <property type="project" value="InterPro"/>
</dbReference>
<feature type="domain" description="HTH LytTR-type" evidence="3">
    <location>
        <begin position="145"/>
        <end position="248"/>
    </location>
</feature>
<dbReference type="Proteomes" id="UP000598820">
    <property type="component" value="Unassembled WGS sequence"/>
</dbReference>